<evidence type="ECO:0000256" key="5">
    <source>
        <dbReference type="ARBA" id="ARBA00022679"/>
    </source>
</evidence>
<feature type="compositionally biased region" description="Basic and acidic residues" evidence="7">
    <location>
        <begin position="795"/>
        <end position="806"/>
    </location>
</feature>
<dbReference type="PANTHER" id="PTHR47779:SF1">
    <property type="entry name" value="SYNTHASE (CCG-9), PUTATIVE (AFU_ORTHOLOGUE AFUA_3G12100)-RELATED"/>
    <property type="match status" value="1"/>
</dbReference>
<proteinExistence type="inferred from homology"/>
<dbReference type="InterPro" id="IPR049438">
    <property type="entry name" value="TreT_GT1"/>
</dbReference>
<keyword evidence="5" id="KW-0808">Transferase</keyword>
<dbReference type="GeneID" id="27687765"/>
<dbReference type="PANTHER" id="PTHR47779">
    <property type="entry name" value="SYNTHASE (CCG-9), PUTATIVE (AFU_ORTHOLOGUE AFUA_3G12100)-RELATED"/>
    <property type="match status" value="1"/>
</dbReference>
<dbReference type="Pfam" id="PF21269">
    <property type="entry name" value="TreT_GT1"/>
    <property type="match status" value="1"/>
</dbReference>
<evidence type="ECO:0000256" key="2">
    <source>
        <dbReference type="ARBA" id="ARBA00011738"/>
    </source>
</evidence>
<feature type="region of interest" description="Disordered" evidence="7">
    <location>
        <begin position="97"/>
        <end position="139"/>
    </location>
</feature>
<dbReference type="Gene3D" id="3.40.50.2000">
    <property type="entry name" value="Glycogen Phosphorylase B"/>
    <property type="match status" value="2"/>
</dbReference>
<gene>
    <name evidence="10" type="ORF">SPPG_04309</name>
</gene>
<dbReference type="InterPro" id="IPR052078">
    <property type="entry name" value="Trehalose_Metab_GTase"/>
</dbReference>
<feature type="domain" description="Glycosyl transferase family 1" evidence="8">
    <location>
        <begin position="514"/>
        <end position="689"/>
    </location>
</feature>
<keyword evidence="11" id="KW-1185">Reference proteome</keyword>
<comment type="subunit">
    <text evidence="2">Homodimer.</text>
</comment>
<feature type="compositionally biased region" description="Polar residues" evidence="7">
    <location>
        <begin position="111"/>
        <end position="122"/>
    </location>
</feature>
<dbReference type="GO" id="GO:0016757">
    <property type="term" value="F:glycosyltransferase activity"/>
    <property type="evidence" value="ECO:0007669"/>
    <property type="project" value="UniProtKB-KW"/>
</dbReference>
<keyword evidence="6" id="KW-0119">Carbohydrate metabolism</keyword>
<dbReference type="eggNOG" id="KOG0853">
    <property type="taxonomic scope" value="Eukaryota"/>
</dbReference>
<dbReference type="GO" id="GO:0006006">
    <property type="term" value="P:glucose metabolic process"/>
    <property type="evidence" value="ECO:0007669"/>
    <property type="project" value="UniProtKB-KW"/>
</dbReference>
<dbReference type="InterPro" id="IPR001296">
    <property type="entry name" value="Glyco_trans_1"/>
</dbReference>
<accession>A0A0L0HJL2</accession>
<evidence type="ECO:0000256" key="6">
    <source>
        <dbReference type="ARBA" id="ARBA00023277"/>
    </source>
</evidence>
<evidence type="ECO:0000256" key="4">
    <source>
        <dbReference type="ARBA" id="ARBA00022676"/>
    </source>
</evidence>
<dbReference type="STRING" id="645134.A0A0L0HJL2"/>
<evidence type="ECO:0000259" key="9">
    <source>
        <dbReference type="Pfam" id="PF21269"/>
    </source>
</evidence>
<evidence type="ECO:0000256" key="1">
    <source>
        <dbReference type="ARBA" id="ARBA00009481"/>
    </source>
</evidence>
<keyword evidence="4" id="KW-0328">Glycosyltransferase</keyword>
<dbReference type="SUPFAM" id="SSF53756">
    <property type="entry name" value="UDP-Glycosyltransferase/glycogen phosphorylase"/>
    <property type="match status" value="1"/>
</dbReference>
<evidence type="ECO:0000313" key="10">
    <source>
        <dbReference type="EMBL" id="KND01218.1"/>
    </source>
</evidence>
<organism evidence="10 11">
    <name type="scientific">Spizellomyces punctatus (strain DAOM BR117)</name>
    <dbReference type="NCBI Taxonomy" id="645134"/>
    <lineage>
        <taxon>Eukaryota</taxon>
        <taxon>Fungi</taxon>
        <taxon>Fungi incertae sedis</taxon>
        <taxon>Chytridiomycota</taxon>
        <taxon>Chytridiomycota incertae sedis</taxon>
        <taxon>Chytridiomycetes</taxon>
        <taxon>Spizellomycetales</taxon>
        <taxon>Spizellomycetaceae</taxon>
        <taxon>Spizellomyces</taxon>
    </lineage>
</organism>
<evidence type="ECO:0000256" key="3">
    <source>
        <dbReference type="ARBA" id="ARBA00022526"/>
    </source>
</evidence>
<dbReference type="EMBL" id="KQ257455">
    <property type="protein sequence ID" value="KND01218.1"/>
    <property type="molecule type" value="Genomic_DNA"/>
</dbReference>
<dbReference type="RefSeq" id="XP_016609257.1">
    <property type="nucleotide sequence ID" value="XM_016752551.1"/>
</dbReference>
<sequence>MATADSFPRDLADHPAPPPPVPRRRALSISGTSRTPGKAAPPQGVYVGIEIEARGPRPAFCVYVHDGFYEVDFTTQFMESGSDGAFSEAPENEVAKIDEDDQNDLDKQNTKESGQAGTQQRRSPPPSSDSEAPQSIDGDHLRNMEDAIIIWLREYAKSHRYKIHAAGIGVAAGQDVCVGYGDMYLRNHDEDSDSGSLRLPARLWFELDILPIVVETKGFTLDERACSAARKAELALNPHIAGNIPRICCGYRHEVEVDANGRIHLADSIDYERTVTPETWDIFTKLVELTRDRYIQISFFNSTPQGGGVALMRHALLRLFRLMGVNVKWFVMKPKPEIFDITKRKFHNVLQGVAPKDVHLTDEDKKMFESWARDNVQRYWADGPIVQSDVIVIDDPQPCGIIPYIKRLNPSCKIIYRSHIEVTADLADNPSTEQHHVWSYLWKFIRHADVFISHPVANFVPSCVPKDRLVMMPASTDPIDGLNKELDSEAMYYYQAIFNRISLDTTGKMVDFANRPYVAQICRFDPSKGIPHLLKAYKLLRQRLRDNNVPIEDTPQLVVAGHGSIDDPDGNVVFEQVLEILGQEEYAWIADDIIAARLPPSDQLLNALLRGAHVALQLSTREGFEIKVTEALAKGVPVIAYKAGGIPHQIQHGRTGFLVEVGDIEQVVQHLYNLITDAKLHTRMSRAAADFVSEEYFTVFQAINWLWLLNAVHSGRFSNENPAPDTATIEKEKDRALHEAATGRNGKMMKSSDGDVDGLRCTSSPPPTDEQEEEDRRIEEAFEQQRQTLAGGGRWVKELWQREYPRAGKPRKKKSKRQDTEQ</sequence>
<feature type="domain" description="Trehalose synthase N-terminal" evidence="9">
    <location>
        <begin position="300"/>
        <end position="455"/>
    </location>
</feature>
<dbReference type="OrthoDB" id="937291at2759"/>
<protein>
    <submittedName>
        <fullName evidence="10">Uncharacterized protein</fullName>
    </submittedName>
</protein>
<evidence type="ECO:0000256" key="7">
    <source>
        <dbReference type="SAM" id="MobiDB-lite"/>
    </source>
</evidence>
<dbReference type="OMA" id="NAAAWMY"/>
<feature type="region of interest" description="Disordered" evidence="7">
    <location>
        <begin position="1"/>
        <end position="42"/>
    </location>
</feature>
<dbReference type="Proteomes" id="UP000053201">
    <property type="component" value="Unassembled WGS sequence"/>
</dbReference>
<evidence type="ECO:0000259" key="8">
    <source>
        <dbReference type="Pfam" id="PF00534"/>
    </source>
</evidence>
<dbReference type="InParanoid" id="A0A0L0HJL2"/>
<reference evidence="10 11" key="1">
    <citation type="submission" date="2009-08" db="EMBL/GenBank/DDBJ databases">
        <title>The Genome Sequence of Spizellomyces punctatus strain DAOM BR117.</title>
        <authorList>
            <consortium name="The Broad Institute Genome Sequencing Platform"/>
            <person name="Russ C."/>
            <person name="Cuomo C."/>
            <person name="Shea T."/>
            <person name="Young S.K."/>
            <person name="Zeng Q."/>
            <person name="Koehrsen M."/>
            <person name="Haas B."/>
            <person name="Borodovsky M."/>
            <person name="Guigo R."/>
            <person name="Alvarado L."/>
            <person name="Berlin A."/>
            <person name="Bochicchio J."/>
            <person name="Borenstein D."/>
            <person name="Chapman S."/>
            <person name="Chen Z."/>
            <person name="Engels R."/>
            <person name="Freedman E."/>
            <person name="Gellesch M."/>
            <person name="Goldberg J."/>
            <person name="Griggs A."/>
            <person name="Gujja S."/>
            <person name="Heiman D."/>
            <person name="Hepburn T."/>
            <person name="Howarth C."/>
            <person name="Jen D."/>
            <person name="Larson L."/>
            <person name="Lewis B."/>
            <person name="Mehta T."/>
            <person name="Park D."/>
            <person name="Pearson M."/>
            <person name="Roberts A."/>
            <person name="Saif S."/>
            <person name="Shenoy N."/>
            <person name="Sisk P."/>
            <person name="Stolte C."/>
            <person name="Sykes S."/>
            <person name="Thomson T."/>
            <person name="Walk T."/>
            <person name="White J."/>
            <person name="Yandava C."/>
            <person name="Burger G."/>
            <person name="Gray M.W."/>
            <person name="Holland P.W.H."/>
            <person name="King N."/>
            <person name="Lang F.B.F."/>
            <person name="Roger A.J."/>
            <person name="Ruiz-Trillo I."/>
            <person name="Lander E."/>
            <person name="Nusbaum C."/>
        </authorList>
    </citation>
    <scope>NUCLEOTIDE SEQUENCE [LARGE SCALE GENOMIC DNA]</scope>
    <source>
        <strain evidence="10 11">DAOM BR117</strain>
    </source>
</reference>
<dbReference type="AlphaFoldDB" id="A0A0L0HJL2"/>
<evidence type="ECO:0000313" key="11">
    <source>
        <dbReference type="Proteomes" id="UP000053201"/>
    </source>
</evidence>
<keyword evidence="3" id="KW-0313">Glucose metabolism</keyword>
<feature type="region of interest" description="Disordered" evidence="7">
    <location>
        <begin position="739"/>
        <end position="822"/>
    </location>
</feature>
<dbReference type="VEuPathDB" id="FungiDB:SPPG_04309"/>
<name>A0A0L0HJL2_SPIPD</name>
<comment type="similarity">
    <text evidence="1">Belongs to the glycosyltransferase group 1 family. Glycosyltransferase 4 subfamily.</text>
</comment>
<dbReference type="Pfam" id="PF00534">
    <property type="entry name" value="Glycos_transf_1"/>
    <property type="match status" value="1"/>
</dbReference>